<name>A0A165F8D6_9BASI</name>
<proteinExistence type="predicted"/>
<evidence type="ECO:0000313" key="2">
    <source>
        <dbReference type="Proteomes" id="UP000076842"/>
    </source>
</evidence>
<gene>
    <name evidence="1" type="ORF">CALCODRAFT_316823</name>
</gene>
<dbReference type="SUPFAM" id="SSF144232">
    <property type="entry name" value="HIT/MYND zinc finger-like"/>
    <property type="match status" value="1"/>
</dbReference>
<keyword evidence="2" id="KW-1185">Reference proteome</keyword>
<reference evidence="1 2" key="1">
    <citation type="journal article" date="2016" name="Mol. Biol. Evol.">
        <title>Comparative Genomics of Early-Diverging Mushroom-Forming Fungi Provides Insights into the Origins of Lignocellulose Decay Capabilities.</title>
        <authorList>
            <person name="Nagy L.G."/>
            <person name="Riley R."/>
            <person name="Tritt A."/>
            <person name="Adam C."/>
            <person name="Daum C."/>
            <person name="Floudas D."/>
            <person name="Sun H."/>
            <person name="Yadav J.S."/>
            <person name="Pangilinan J."/>
            <person name="Larsson K.H."/>
            <person name="Matsuura K."/>
            <person name="Barry K."/>
            <person name="Labutti K."/>
            <person name="Kuo R."/>
            <person name="Ohm R.A."/>
            <person name="Bhattacharya S.S."/>
            <person name="Shirouzu T."/>
            <person name="Yoshinaga Y."/>
            <person name="Martin F.M."/>
            <person name="Grigoriev I.V."/>
            <person name="Hibbett D.S."/>
        </authorList>
    </citation>
    <scope>NUCLEOTIDE SEQUENCE [LARGE SCALE GENOMIC DNA]</scope>
    <source>
        <strain evidence="1 2">HHB12733</strain>
    </source>
</reference>
<accession>A0A165F8D6</accession>
<dbReference type="Proteomes" id="UP000076842">
    <property type="component" value="Unassembled WGS sequence"/>
</dbReference>
<protein>
    <submittedName>
        <fullName evidence="1">Uncharacterized protein</fullName>
    </submittedName>
</protein>
<dbReference type="Gene3D" id="6.10.140.2220">
    <property type="match status" value="1"/>
</dbReference>
<dbReference type="AlphaFoldDB" id="A0A165F8D6"/>
<evidence type="ECO:0000313" key="1">
    <source>
        <dbReference type="EMBL" id="KZT56383.1"/>
    </source>
</evidence>
<sequence>MPPAPPPQRGPIRVLPIVMPSGRRQYMVFTRTLTSPVLQVDYGLVPASVDLRPPHVPEHHNERLECLSPEVLEDVPERHFFFFEHRTPVDVGPPILDQLAQLGVLAPTTRMCVKGPLAGKAILVRILLTWDEIAHSCLSGIPNENRHWEAPDQPRFMPCGPCSRVRGRAAVYYCSPACMNGWWNVHQRDCGKTRKELWTYLENVHRVSDPTSRKWIGEGPGKMVAADLTHFIRWPMERKENGCQDLMPGW</sequence>
<dbReference type="InParanoid" id="A0A165F8D6"/>
<organism evidence="1 2">
    <name type="scientific">Calocera cornea HHB12733</name>
    <dbReference type="NCBI Taxonomy" id="1353952"/>
    <lineage>
        <taxon>Eukaryota</taxon>
        <taxon>Fungi</taxon>
        <taxon>Dikarya</taxon>
        <taxon>Basidiomycota</taxon>
        <taxon>Agaricomycotina</taxon>
        <taxon>Dacrymycetes</taxon>
        <taxon>Dacrymycetales</taxon>
        <taxon>Dacrymycetaceae</taxon>
        <taxon>Calocera</taxon>
    </lineage>
</organism>
<dbReference type="OrthoDB" id="3332935at2759"/>
<dbReference type="EMBL" id="KV423978">
    <property type="protein sequence ID" value="KZT56383.1"/>
    <property type="molecule type" value="Genomic_DNA"/>
</dbReference>